<dbReference type="STRING" id="87541.AWM71_01535"/>
<dbReference type="RefSeq" id="WP_060936612.1">
    <property type="nucleotide sequence ID" value="NZ_CP118095.1"/>
</dbReference>
<comment type="caution">
    <text evidence="1">The sequence shown here is derived from an EMBL/GenBank/DDBJ whole genome shotgun (WGS) entry which is preliminary data.</text>
</comment>
<dbReference type="SFLD" id="SFLDG01140">
    <property type="entry name" value="C2.B:_Phosphomannomutase_and_P"/>
    <property type="match status" value="1"/>
</dbReference>
<protein>
    <submittedName>
        <fullName evidence="1">Cof-like hydrolase</fullName>
    </submittedName>
</protein>
<dbReference type="Proteomes" id="UP000070422">
    <property type="component" value="Unassembled WGS sequence"/>
</dbReference>
<reference evidence="1 2" key="1">
    <citation type="submission" date="2016-01" db="EMBL/GenBank/DDBJ databases">
        <authorList>
            <person name="Oliw E.H."/>
        </authorList>
    </citation>
    <scope>NUCLEOTIDE SEQUENCE [LARGE SCALE GENOMIC DNA]</scope>
    <source>
        <strain evidence="1 2">KA00635</strain>
    </source>
</reference>
<dbReference type="GO" id="GO:0000287">
    <property type="term" value="F:magnesium ion binding"/>
    <property type="evidence" value="ECO:0007669"/>
    <property type="project" value="TreeGrafter"/>
</dbReference>
<dbReference type="CDD" id="cd07516">
    <property type="entry name" value="HAD_Pase"/>
    <property type="match status" value="1"/>
</dbReference>
<keyword evidence="1" id="KW-0378">Hydrolase</keyword>
<evidence type="ECO:0000313" key="2">
    <source>
        <dbReference type="Proteomes" id="UP000070422"/>
    </source>
</evidence>
<dbReference type="InterPro" id="IPR000150">
    <property type="entry name" value="Cof"/>
</dbReference>
<name>A0A133Y2Q9_9LACT</name>
<gene>
    <name evidence="1" type="ORF">HMPREF3187_00569</name>
</gene>
<dbReference type="Gene3D" id="3.30.1240.10">
    <property type="match status" value="1"/>
</dbReference>
<dbReference type="Gene3D" id="3.40.50.1000">
    <property type="entry name" value="HAD superfamily/HAD-like"/>
    <property type="match status" value="1"/>
</dbReference>
<dbReference type="SFLD" id="SFLDG01144">
    <property type="entry name" value="C2.B.4:_PGP_Like"/>
    <property type="match status" value="1"/>
</dbReference>
<dbReference type="EMBL" id="LSCQ01000026">
    <property type="protein sequence ID" value="KXB37494.1"/>
    <property type="molecule type" value="Genomic_DNA"/>
</dbReference>
<accession>A0A133Y2Q9</accession>
<dbReference type="NCBIfam" id="TIGR01484">
    <property type="entry name" value="HAD-SF-IIB"/>
    <property type="match status" value="1"/>
</dbReference>
<dbReference type="SFLD" id="SFLDS00003">
    <property type="entry name" value="Haloacid_Dehalogenase"/>
    <property type="match status" value="1"/>
</dbReference>
<dbReference type="InterPro" id="IPR036412">
    <property type="entry name" value="HAD-like_sf"/>
</dbReference>
<dbReference type="Pfam" id="PF08282">
    <property type="entry name" value="Hydrolase_3"/>
    <property type="match status" value="1"/>
</dbReference>
<sequence length="273" mass="30709">MIKLIAIDLDGTLLRDDKTISEANIQSIQQAIHSGVEVVICTGRPIEGIQFVLDQCQMNSSDHYSITYNGGLVLRNQSREVISETIMKRENLEKIEAVMQELDLPVDAVGIDAAYRMHYPKDWPGTYDQLTTYMPFYSYQSDDLQEDYHFYKIVVNTEEEHLQSQIKNLPAWLSQTYSVMQSHPYQLEVMPKGIDKGTGLEALSQYLGIQAAEVMAIGDEQNDLAMLEWAGTGVAMANASDEVKAHATYVTKSNGEDGVAHAIHRFILDKKEK</sequence>
<dbReference type="GO" id="GO:0005829">
    <property type="term" value="C:cytosol"/>
    <property type="evidence" value="ECO:0007669"/>
    <property type="project" value="TreeGrafter"/>
</dbReference>
<dbReference type="PANTHER" id="PTHR10000:SF8">
    <property type="entry name" value="HAD SUPERFAMILY HYDROLASE-LIKE, TYPE 3"/>
    <property type="match status" value="1"/>
</dbReference>
<dbReference type="OrthoDB" id="9790031at2"/>
<organism evidence="1 2">
    <name type="scientific">Aerococcus christensenii</name>
    <dbReference type="NCBI Taxonomy" id="87541"/>
    <lineage>
        <taxon>Bacteria</taxon>
        <taxon>Bacillati</taxon>
        <taxon>Bacillota</taxon>
        <taxon>Bacilli</taxon>
        <taxon>Lactobacillales</taxon>
        <taxon>Aerococcaceae</taxon>
        <taxon>Aerococcus</taxon>
    </lineage>
</organism>
<dbReference type="PATRIC" id="fig|87541.4.peg.571"/>
<dbReference type="PANTHER" id="PTHR10000">
    <property type="entry name" value="PHOSPHOSERINE PHOSPHATASE"/>
    <property type="match status" value="1"/>
</dbReference>
<dbReference type="NCBIfam" id="TIGR00099">
    <property type="entry name" value="Cof-subfamily"/>
    <property type="match status" value="1"/>
</dbReference>
<dbReference type="InterPro" id="IPR006379">
    <property type="entry name" value="HAD-SF_hydro_IIB"/>
</dbReference>
<dbReference type="GO" id="GO:0016791">
    <property type="term" value="F:phosphatase activity"/>
    <property type="evidence" value="ECO:0007669"/>
    <property type="project" value="TreeGrafter"/>
</dbReference>
<evidence type="ECO:0000313" key="1">
    <source>
        <dbReference type="EMBL" id="KXB37494.1"/>
    </source>
</evidence>
<dbReference type="AlphaFoldDB" id="A0A133Y2Q9"/>
<dbReference type="SUPFAM" id="SSF56784">
    <property type="entry name" value="HAD-like"/>
    <property type="match status" value="1"/>
</dbReference>
<proteinExistence type="predicted"/>
<dbReference type="InterPro" id="IPR023214">
    <property type="entry name" value="HAD_sf"/>
</dbReference>